<gene>
    <name evidence="2" type="ORF">BA896_013370</name>
</gene>
<keyword evidence="1" id="KW-0812">Transmembrane</keyword>
<dbReference type="Proteomes" id="UP000092634">
    <property type="component" value="Unassembled WGS sequence"/>
</dbReference>
<accession>A0A1E8PVN5</accession>
<protein>
    <recommendedName>
        <fullName evidence="4">Anti-sigma factor</fullName>
    </recommendedName>
</protein>
<keyword evidence="1" id="KW-1133">Transmembrane helix</keyword>
<evidence type="ECO:0000313" key="2">
    <source>
        <dbReference type="EMBL" id="OFJ49699.1"/>
    </source>
</evidence>
<comment type="caution">
    <text evidence="2">The sequence shown here is derived from an EMBL/GenBank/DDBJ whole genome shotgun (WGS) entry which is preliminary data.</text>
</comment>
<proteinExistence type="predicted"/>
<sequence>MTTPAISEAQLHAAADGILPEEQHAAIDAHLRASPQDAARVAAWREQNRQLRALFDPLQQEALPRALLQAAAPPAANYVRHHRAMQAAAAVVLVFAGAMSGWLLRGDAGAAADMQAASASPLALARSAAIAHAVYTPEVRHPVEVGVEQEAHLVQWLSKRLGSTLQPPVLSTLGYHLIGGRLLPGDGDGPVAQFMYEESTGKRLTLYVAKERAGRRETAFRYTQEQELGVFYWIDGQMGYALSARLPKTELGKIADAVYAQLETQR</sequence>
<feature type="transmembrane region" description="Helical" evidence="1">
    <location>
        <begin position="87"/>
        <end position="104"/>
    </location>
</feature>
<evidence type="ECO:0000256" key="1">
    <source>
        <dbReference type="SAM" id="Phobius"/>
    </source>
</evidence>
<evidence type="ECO:0008006" key="4">
    <source>
        <dbReference type="Google" id="ProtNLM"/>
    </source>
</evidence>
<dbReference type="AlphaFoldDB" id="A0A1E8PVN5"/>
<name>A0A1E8PVN5_9BURK</name>
<dbReference type="EMBL" id="MAQB02000001">
    <property type="protein sequence ID" value="OFJ49699.1"/>
    <property type="molecule type" value="Genomic_DNA"/>
</dbReference>
<reference evidence="2 3" key="1">
    <citation type="submission" date="2016-10" db="EMBL/GenBank/DDBJ databases">
        <title>Updated version of Genome Assembly of Janthinobacterium lividum ERGS5:01.</title>
        <authorList>
            <person name="Kumar R."/>
            <person name="Acharya V."/>
            <person name="Singh D."/>
        </authorList>
    </citation>
    <scope>NUCLEOTIDE SEQUENCE [LARGE SCALE GENOMIC DNA]</scope>
    <source>
        <strain evidence="2 3">ERGS5:01</strain>
    </source>
</reference>
<organism evidence="2 3">
    <name type="scientific">Janthinobacterium lividum</name>
    <dbReference type="NCBI Taxonomy" id="29581"/>
    <lineage>
        <taxon>Bacteria</taxon>
        <taxon>Pseudomonadati</taxon>
        <taxon>Pseudomonadota</taxon>
        <taxon>Betaproteobacteria</taxon>
        <taxon>Burkholderiales</taxon>
        <taxon>Oxalobacteraceae</taxon>
        <taxon>Janthinobacterium</taxon>
    </lineage>
</organism>
<evidence type="ECO:0000313" key="3">
    <source>
        <dbReference type="Proteomes" id="UP000092634"/>
    </source>
</evidence>
<keyword evidence="1" id="KW-0472">Membrane</keyword>